<name>U1WMS4_ANEAE</name>
<dbReference type="HOGENOM" id="CLU_3246439_0_0_9"/>
<organism evidence="1 2">
    <name type="scientific">Aneurinibacillus aneurinilyticus ATCC 12856</name>
    <dbReference type="NCBI Taxonomy" id="649747"/>
    <lineage>
        <taxon>Bacteria</taxon>
        <taxon>Bacillati</taxon>
        <taxon>Bacillota</taxon>
        <taxon>Bacilli</taxon>
        <taxon>Bacillales</taxon>
        <taxon>Paenibacillaceae</taxon>
        <taxon>Aneurinibacillus group</taxon>
        <taxon>Aneurinibacillus</taxon>
    </lineage>
</organism>
<evidence type="ECO:0000313" key="2">
    <source>
        <dbReference type="Proteomes" id="UP000016511"/>
    </source>
</evidence>
<dbReference type="EMBL" id="AWSJ01000394">
    <property type="protein sequence ID" value="ERI03935.1"/>
    <property type="molecule type" value="Genomic_DNA"/>
</dbReference>
<reference evidence="1 2" key="1">
    <citation type="submission" date="2013-08" db="EMBL/GenBank/DDBJ databases">
        <authorList>
            <person name="Weinstock G."/>
            <person name="Sodergren E."/>
            <person name="Wylie T."/>
            <person name="Fulton L."/>
            <person name="Fulton R."/>
            <person name="Fronick C."/>
            <person name="O'Laughlin M."/>
            <person name="Godfrey J."/>
            <person name="Miner T."/>
            <person name="Herter B."/>
            <person name="Appelbaum E."/>
            <person name="Cordes M."/>
            <person name="Lek S."/>
            <person name="Wollam A."/>
            <person name="Pepin K.H."/>
            <person name="Palsikar V.B."/>
            <person name="Mitreva M."/>
            <person name="Wilson R.K."/>
        </authorList>
    </citation>
    <scope>NUCLEOTIDE SEQUENCE [LARGE SCALE GENOMIC DNA]</scope>
    <source>
        <strain evidence="1 2">ATCC 12856</strain>
    </source>
</reference>
<evidence type="ECO:0000313" key="1">
    <source>
        <dbReference type="EMBL" id="ERI03935.1"/>
    </source>
</evidence>
<dbReference type="STRING" id="649747.HMPREF0083_06223"/>
<dbReference type="AlphaFoldDB" id="U1WMS4"/>
<sequence length="42" mass="5002">MGYPAFYIFFISFKSHIYTGKILIFREVFEQDNGRGLVRRAL</sequence>
<accession>U1WMS4</accession>
<comment type="caution">
    <text evidence="1">The sequence shown here is derived from an EMBL/GenBank/DDBJ whole genome shotgun (WGS) entry which is preliminary data.</text>
</comment>
<keyword evidence="2" id="KW-1185">Reference proteome</keyword>
<gene>
    <name evidence="1" type="ORF">HMPREF0083_06223</name>
</gene>
<protein>
    <submittedName>
        <fullName evidence="1">Uncharacterized protein</fullName>
    </submittedName>
</protein>
<dbReference type="Proteomes" id="UP000016511">
    <property type="component" value="Unassembled WGS sequence"/>
</dbReference>
<proteinExistence type="predicted"/>